<sequence>MDLRVTSDLRVFWKCLPGAQTMTGERPIWQPLTQPAPPLLHQCPTQRGRRTHPAFVGQESQESRLLPRQGALIPPHPTRGAKGCVSWSRAEEEREGEKEDVLSSPLPLL</sequence>
<evidence type="ECO:0000313" key="2">
    <source>
        <dbReference type="EMBL" id="KAK7933283.1"/>
    </source>
</evidence>
<reference evidence="3" key="1">
    <citation type="submission" date="2024-04" db="EMBL/GenBank/DDBJ databases">
        <title>Salinicola lusitanus LLJ914,a marine bacterium isolated from the Okinawa Trough.</title>
        <authorList>
            <person name="Li J."/>
        </authorList>
    </citation>
    <scope>NUCLEOTIDE SEQUENCE [LARGE SCALE GENOMIC DNA]</scope>
</reference>
<dbReference type="Proteomes" id="UP001460270">
    <property type="component" value="Unassembled WGS sequence"/>
</dbReference>
<name>A0AAW0PZ48_9GOBI</name>
<dbReference type="EMBL" id="JBBPFD010000003">
    <property type="protein sequence ID" value="KAK7933283.1"/>
    <property type="molecule type" value="Genomic_DNA"/>
</dbReference>
<proteinExistence type="predicted"/>
<organism evidence="2 3">
    <name type="scientific">Mugilogobius chulae</name>
    <name type="common">yellowstripe goby</name>
    <dbReference type="NCBI Taxonomy" id="88201"/>
    <lineage>
        <taxon>Eukaryota</taxon>
        <taxon>Metazoa</taxon>
        <taxon>Chordata</taxon>
        <taxon>Craniata</taxon>
        <taxon>Vertebrata</taxon>
        <taxon>Euteleostomi</taxon>
        <taxon>Actinopterygii</taxon>
        <taxon>Neopterygii</taxon>
        <taxon>Teleostei</taxon>
        <taxon>Neoteleostei</taxon>
        <taxon>Acanthomorphata</taxon>
        <taxon>Gobiaria</taxon>
        <taxon>Gobiiformes</taxon>
        <taxon>Gobioidei</taxon>
        <taxon>Gobiidae</taxon>
        <taxon>Gobionellinae</taxon>
        <taxon>Mugilogobius</taxon>
    </lineage>
</organism>
<feature type="region of interest" description="Disordered" evidence="1">
    <location>
        <begin position="45"/>
        <end position="109"/>
    </location>
</feature>
<evidence type="ECO:0000313" key="3">
    <source>
        <dbReference type="Proteomes" id="UP001460270"/>
    </source>
</evidence>
<protein>
    <submittedName>
        <fullName evidence="2">Uncharacterized protein</fullName>
    </submittedName>
</protein>
<comment type="caution">
    <text evidence="2">The sequence shown here is derived from an EMBL/GenBank/DDBJ whole genome shotgun (WGS) entry which is preliminary data.</text>
</comment>
<dbReference type="AlphaFoldDB" id="A0AAW0PZ48"/>
<evidence type="ECO:0000256" key="1">
    <source>
        <dbReference type="SAM" id="MobiDB-lite"/>
    </source>
</evidence>
<gene>
    <name evidence="2" type="ORF">WMY93_004179</name>
</gene>
<keyword evidence="3" id="KW-1185">Reference proteome</keyword>
<feature type="compositionally biased region" description="Basic and acidic residues" evidence="1">
    <location>
        <begin position="89"/>
        <end position="101"/>
    </location>
</feature>
<accession>A0AAW0PZ48</accession>